<evidence type="ECO:0000256" key="5">
    <source>
        <dbReference type="SAM" id="MobiDB-lite"/>
    </source>
</evidence>
<evidence type="ECO:0000256" key="2">
    <source>
        <dbReference type="ARBA" id="ARBA00023015"/>
    </source>
</evidence>
<dbReference type="OrthoDB" id="3362851at2759"/>
<dbReference type="SMART" id="SM00906">
    <property type="entry name" value="Fungal_trans"/>
    <property type="match status" value="1"/>
</dbReference>
<evidence type="ECO:0000256" key="4">
    <source>
        <dbReference type="ARBA" id="ARBA00023242"/>
    </source>
</evidence>
<reference evidence="7" key="1">
    <citation type="journal article" date="2021" name="Nat. Commun.">
        <title>Genetic determinants of endophytism in the Arabidopsis root mycobiome.</title>
        <authorList>
            <person name="Mesny F."/>
            <person name="Miyauchi S."/>
            <person name="Thiergart T."/>
            <person name="Pickel B."/>
            <person name="Atanasova L."/>
            <person name="Karlsson M."/>
            <person name="Huettel B."/>
            <person name="Barry K.W."/>
            <person name="Haridas S."/>
            <person name="Chen C."/>
            <person name="Bauer D."/>
            <person name="Andreopoulos W."/>
            <person name="Pangilinan J."/>
            <person name="LaButti K."/>
            <person name="Riley R."/>
            <person name="Lipzen A."/>
            <person name="Clum A."/>
            <person name="Drula E."/>
            <person name="Henrissat B."/>
            <person name="Kohler A."/>
            <person name="Grigoriev I.V."/>
            <person name="Martin F.M."/>
            <person name="Hacquard S."/>
        </authorList>
    </citation>
    <scope>NUCLEOTIDE SEQUENCE</scope>
    <source>
        <strain evidence="7">MPI-CAGE-AT-0021</strain>
    </source>
</reference>
<keyword evidence="4" id="KW-0539">Nucleus</keyword>
<evidence type="ECO:0000259" key="6">
    <source>
        <dbReference type="PROSITE" id="PS50048"/>
    </source>
</evidence>
<dbReference type="Pfam" id="PF00172">
    <property type="entry name" value="Zn_clus"/>
    <property type="match status" value="1"/>
</dbReference>
<dbReference type="InterPro" id="IPR036864">
    <property type="entry name" value="Zn2-C6_fun-type_DNA-bd_sf"/>
</dbReference>
<evidence type="ECO:0000256" key="3">
    <source>
        <dbReference type="ARBA" id="ARBA00023163"/>
    </source>
</evidence>
<dbReference type="GO" id="GO:0000435">
    <property type="term" value="P:positive regulation of transcription from RNA polymerase II promoter by galactose"/>
    <property type="evidence" value="ECO:0007669"/>
    <property type="project" value="TreeGrafter"/>
</dbReference>
<dbReference type="PANTHER" id="PTHR47424">
    <property type="entry name" value="REGULATORY PROTEIN GAL4"/>
    <property type="match status" value="1"/>
</dbReference>
<dbReference type="Gene3D" id="4.10.240.10">
    <property type="entry name" value="Zn(2)-C6 fungal-type DNA-binding domain"/>
    <property type="match status" value="1"/>
</dbReference>
<organism evidence="7 8">
    <name type="scientific">Dactylonectria estremocensis</name>
    <dbReference type="NCBI Taxonomy" id="1079267"/>
    <lineage>
        <taxon>Eukaryota</taxon>
        <taxon>Fungi</taxon>
        <taxon>Dikarya</taxon>
        <taxon>Ascomycota</taxon>
        <taxon>Pezizomycotina</taxon>
        <taxon>Sordariomycetes</taxon>
        <taxon>Hypocreomycetidae</taxon>
        <taxon>Hypocreales</taxon>
        <taxon>Nectriaceae</taxon>
        <taxon>Dactylonectria</taxon>
    </lineage>
</organism>
<dbReference type="Pfam" id="PF04082">
    <property type="entry name" value="Fungal_trans"/>
    <property type="match status" value="1"/>
</dbReference>
<dbReference type="PROSITE" id="PS50048">
    <property type="entry name" value="ZN2_CY6_FUNGAL_2"/>
    <property type="match status" value="1"/>
</dbReference>
<dbReference type="GO" id="GO:0000981">
    <property type="term" value="F:DNA-binding transcription factor activity, RNA polymerase II-specific"/>
    <property type="evidence" value="ECO:0007669"/>
    <property type="project" value="InterPro"/>
</dbReference>
<keyword evidence="1" id="KW-0479">Metal-binding</keyword>
<comment type="caution">
    <text evidence="7">The sequence shown here is derived from an EMBL/GenBank/DDBJ whole genome shotgun (WGS) entry which is preliminary data.</text>
</comment>
<dbReference type="GO" id="GO:0006351">
    <property type="term" value="P:DNA-templated transcription"/>
    <property type="evidence" value="ECO:0007669"/>
    <property type="project" value="InterPro"/>
</dbReference>
<keyword evidence="2" id="KW-0805">Transcription regulation</keyword>
<dbReference type="SMART" id="SM00066">
    <property type="entry name" value="GAL4"/>
    <property type="match status" value="1"/>
</dbReference>
<dbReference type="InterPro" id="IPR001138">
    <property type="entry name" value="Zn2Cys6_DnaBD"/>
</dbReference>
<accession>A0A9P9E2Z1</accession>
<keyword evidence="3" id="KW-0804">Transcription</keyword>
<proteinExistence type="predicted"/>
<keyword evidence="8" id="KW-1185">Reference proteome</keyword>
<feature type="region of interest" description="Disordered" evidence="5">
    <location>
        <begin position="1"/>
        <end position="25"/>
    </location>
</feature>
<sequence length="652" mass="72945">MQNLPLGPTPEEDPTGASPQSKSTSSCAECRRRRIRCEGLTTPCRQCVYYQVPHLCHYPPRKSRRSVSWRTHTELSDAYKKSQTVLRTLFPSVPVDELIKLSREELVAKAQSSPPGPSSSAIVEVSDDNFQLLEPSTERDFAWDEVSDTDEQVSRIADDVNGLAFSTDSLRESYLGLSSVPAIMRVITHLSPQTQQLMIPSGSEAWSDLDATPGSSTSTDTDDISLINAYFYHAHPITPMVDEADFRQRYAQGGVTDDRGPSWLALLNMVLAMGCLASDTTHFNASNIHYKRAAQHLSMSSFGSGHLYTVQALGLYGGYLLHYLHKPNTASAVLGAAIRMAVAMGLHRVRLKHDGLRGSHQPIRSCVVTRMHTWWSIFCLDTWAATTLGRPNLGYWNPATVSTLTTSCLTNTDYNTISLAASEQFCKIATRIQARLVHPPLMSESEALAFDQELMKWQNSLHLFLASRDQCPPCLRVARGFLWSRLLTTRLTLYRPALLNEALQRKSISENSKEMPTLVCKCLEVARDTVDTIGQDWFPSQLMSWNSAWHLFQAALVLILAAAFDGEWARERGCDEYIGKVLELFTQVEHSSPGDTRSRELIEMLYRTVNEADITSFGQVAEQTHMSILDFLDMDIVGDDSDWVEFFGGWNE</sequence>
<dbReference type="GO" id="GO:0005634">
    <property type="term" value="C:nucleus"/>
    <property type="evidence" value="ECO:0007669"/>
    <property type="project" value="TreeGrafter"/>
</dbReference>
<dbReference type="PROSITE" id="PS00463">
    <property type="entry name" value="ZN2_CY6_FUNGAL_1"/>
    <property type="match status" value="1"/>
</dbReference>
<dbReference type="AlphaFoldDB" id="A0A9P9E2Z1"/>
<dbReference type="Proteomes" id="UP000717696">
    <property type="component" value="Unassembled WGS sequence"/>
</dbReference>
<dbReference type="GO" id="GO:0000978">
    <property type="term" value="F:RNA polymerase II cis-regulatory region sequence-specific DNA binding"/>
    <property type="evidence" value="ECO:0007669"/>
    <property type="project" value="TreeGrafter"/>
</dbReference>
<dbReference type="CDD" id="cd12148">
    <property type="entry name" value="fungal_TF_MHR"/>
    <property type="match status" value="1"/>
</dbReference>
<dbReference type="InterPro" id="IPR051127">
    <property type="entry name" value="Fungal_SecMet_Regulators"/>
</dbReference>
<dbReference type="GO" id="GO:0008270">
    <property type="term" value="F:zinc ion binding"/>
    <property type="evidence" value="ECO:0007669"/>
    <property type="project" value="InterPro"/>
</dbReference>
<evidence type="ECO:0000313" key="7">
    <source>
        <dbReference type="EMBL" id="KAH7129719.1"/>
    </source>
</evidence>
<dbReference type="EMBL" id="JAGMUU010000020">
    <property type="protein sequence ID" value="KAH7129719.1"/>
    <property type="molecule type" value="Genomic_DNA"/>
</dbReference>
<protein>
    <submittedName>
        <fullName evidence="7">Fungal-specific transcription factor domain-containing protein</fullName>
    </submittedName>
</protein>
<evidence type="ECO:0000256" key="1">
    <source>
        <dbReference type="ARBA" id="ARBA00022723"/>
    </source>
</evidence>
<dbReference type="PANTHER" id="PTHR47424:SF5">
    <property type="entry name" value="ZN(II)2CYS6 TRANSCRIPTION FACTOR (EUROFUNG)"/>
    <property type="match status" value="1"/>
</dbReference>
<gene>
    <name evidence="7" type="ORF">B0J13DRAFT_588011</name>
</gene>
<dbReference type="InterPro" id="IPR007219">
    <property type="entry name" value="XnlR_reg_dom"/>
</dbReference>
<evidence type="ECO:0000313" key="8">
    <source>
        <dbReference type="Proteomes" id="UP000717696"/>
    </source>
</evidence>
<feature type="domain" description="Zn(2)-C6 fungal-type" evidence="6">
    <location>
        <begin position="26"/>
        <end position="58"/>
    </location>
</feature>
<dbReference type="SUPFAM" id="SSF57701">
    <property type="entry name" value="Zn2/Cys6 DNA-binding domain"/>
    <property type="match status" value="1"/>
</dbReference>
<name>A0A9P9E2Z1_9HYPO</name>